<comment type="caution">
    <text evidence="6">The sequence shown here is derived from an EMBL/GenBank/DDBJ whole genome shotgun (WGS) entry which is preliminary data.</text>
</comment>
<dbReference type="PROSITE" id="PS51063">
    <property type="entry name" value="HTH_CRP_2"/>
    <property type="match status" value="1"/>
</dbReference>
<dbReference type="InterPro" id="IPR000595">
    <property type="entry name" value="cNMP-bd_dom"/>
</dbReference>
<name>A0ABV7PT43_9ACTN</name>
<dbReference type="Gene3D" id="2.60.120.10">
    <property type="entry name" value="Jelly Rolls"/>
    <property type="match status" value="1"/>
</dbReference>
<dbReference type="Proteomes" id="UP001595712">
    <property type="component" value="Unassembled WGS sequence"/>
</dbReference>
<evidence type="ECO:0000256" key="3">
    <source>
        <dbReference type="ARBA" id="ARBA00023163"/>
    </source>
</evidence>
<accession>A0ABV7PT43</accession>
<evidence type="ECO:0000313" key="7">
    <source>
        <dbReference type="Proteomes" id="UP001595712"/>
    </source>
</evidence>
<dbReference type="InterPro" id="IPR018490">
    <property type="entry name" value="cNMP-bd_dom_sf"/>
</dbReference>
<reference evidence="7" key="1">
    <citation type="journal article" date="2019" name="Int. J. Syst. Evol. Microbiol.">
        <title>The Global Catalogue of Microorganisms (GCM) 10K type strain sequencing project: providing services to taxonomists for standard genome sequencing and annotation.</title>
        <authorList>
            <consortium name="The Broad Institute Genomics Platform"/>
            <consortium name="The Broad Institute Genome Sequencing Center for Infectious Disease"/>
            <person name="Wu L."/>
            <person name="Ma J."/>
        </authorList>
    </citation>
    <scope>NUCLEOTIDE SEQUENCE [LARGE SCALE GENOMIC DNA]</scope>
    <source>
        <strain evidence="7">CGMCC 4.7396</strain>
    </source>
</reference>
<dbReference type="InterPro" id="IPR050397">
    <property type="entry name" value="Env_Response_Regulators"/>
</dbReference>
<keyword evidence="3" id="KW-0804">Transcription</keyword>
<dbReference type="InterPro" id="IPR036390">
    <property type="entry name" value="WH_DNA-bd_sf"/>
</dbReference>
<organism evidence="6 7">
    <name type="scientific">Glycomyces rhizosphaerae</name>
    <dbReference type="NCBI Taxonomy" id="2054422"/>
    <lineage>
        <taxon>Bacteria</taxon>
        <taxon>Bacillati</taxon>
        <taxon>Actinomycetota</taxon>
        <taxon>Actinomycetes</taxon>
        <taxon>Glycomycetales</taxon>
        <taxon>Glycomycetaceae</taxon>
        <taxon>Glycomyces</taxon>
    </lineage>
</organism>
<dbReference type="Pfam" id="PF00027">
    <property type="entry name" value="cNMP_binding"/>
    <property type="match status" value="1"/>
</dbReference>
<evidence type="ECO:0000259" key="4">
    <source>
        <dbReference type="PROSITE" id="PS50042"/>
    </source>
</evidence>
<dbReference type="InterPro" id="IPR012318">
    <property type="entry name" value="HTH_CRP"/>
</dbReference>
<evidence type="ECO:0000313" key="6">
    <source>
        <dbReference type="EMBL" id="MFC3491161.1"/>
    </source>
</evidence>
<protein>
    <submittedName>
        <fullName evidence="6">Crp/Fnr family transcriptional regulator</fullName>
    </submittedName>
</protein>
<dbReference type="RefSeq" id="WP_387969540.1">
    <property type="nucleotide sequence ID" value="NZ_JBHRWO010000004.1"/>
</dbReference>
<dbReference type="SMART" id="SM00100">
    <property type="entry name" value="cNMP"/>
    <property type="match status" value="1"/>
</dbReference>
<dbReference type="SUPFAM" id="SSF46785">
    <property type="entry name" value="Winged helix' DNA-binding domain"/>
    <property type="match status" value="1"/>
</dbReference>
<dbReference type="PANTHER" id="PTHR24567">
    <property type="entry name" value="CRP FAMILY TRANSCRIPTIONAL REGULATORY PROTEIN"/>
    <property type="match status" value="1"/>
</dbReference>
<feature type="domain" description="HTH crp-type" evidence="5">
    <location>
        <begin position="146"/>
        <end position="215"/>
    </location>
</feature>
<keyword evidence="1" id="KW-0805">Transcription regulation</keyword>
<proteinExistence type="predicted"/>
<sequence>MTPTPRHLQSRGFQALVTAAEWNDLVHCGRRTESAGGAMILHQGDRSPVVYALRQGRVRVVYTGIDGNEALIAVRGPGDLVGEYAQRDQGEHMASVRALEDCVASALSAETFDAFIKRHRLDDPLQRYILGKIRQSGRRIWRASHLQTEQRMALLLLEIISAAPAGEEPTVPMTQAQIAASLGVALSSVTGILADWKKCDLIRTVPAPLRVLDVGALGRRATNK</sequence>
<dbReference type="PANTHER" id="PTHR24567:SF26">
    <property type="entry name" value="REGULATORY PROTEIN YEIL"/>
    <property type="match status" value="1"/>
</dbReference>
<dbReference type="PROSITE" id="PS50042">
    <property type="entry name" value="CNMP_BINDING_3"/>
    <property type="match status" value="1"/>
</dbReference>
<evidence type="ECO:0000256" key="2">
    <source>
        <dbReference type="ARBA" id="ARBA00023125"/>
    </source>
</evidence>
<dbReference type="EMBL" id="JBHRWO010000004">
    <property type="protein sequence ID" value="MFC3491161.1"/>
    <property type="molecule type" value="Genomic_DNA"/>
</dbReference>
<feature type="domain" description="Cyclic nucleotide-binding" evidence="4">
    <location>
        <begin position="37"/>
        <end position="116"/>
    </location>
</feature>
<evidence type="ECO:0000256" key="1">
    <source>
        <dbReference type="ARBA" id="ARBA00023015"/>
    </source>
</evidence>
<dbReference type="SUPFAM" id="SSF51206">
    <property type="entry name" value="cAMP-binding domain-like"/>
    <property type="match status" value="1"/>
</dbReference>
<gene>
    <name evidence="6" type="ORF">ACFO8M_01490</name>
</gene>
<dbReference type="CDD" id="cd00038">
    <property type="entry name" value="CAP_ED"/>
    <property type="match status" value="1"/>
</dbReference>
<keyword evidence="7" id="KW-1185">Reference proteome</keyword>
<keyword evidence="2" id="KW-0238">DNA-binding</keyword>
<dbReference type="InterPro" id="IPR014710">
    <property type="entry name" value="RmlC-like_jellyroll"/>
</dbReference>
<dbReference type="Pfam" id="PF13545">
    <property type="entry name" value="HTH_Crp_2"/>
    <property type="match status" value="1"/>
</dbReference>
<evidence type="ECO:0000259" key="5">
    <source>
        <dbReference type="PROSITE" id="PS51063"/>
    </source>
</evidence>